<evidence type="ECO:0000256" key="1">
    <source>
        <dbReference type="SAM" id="MobiDB-lite"/>
    </source>
</evidence>
<dbReference type="Proteomes" id="UP000231962">
    <property type="component" value="Unassembled WGS sequence"/>
</dbReference>
<evidence type="ECO:0000313" key="4">
    <source>
        <dbReference type="Proteomes" id="UP000231962"/>
    </source>
</evidence>
<organism evidence="3 5">
    <name type="scientific">Leptospira perolatii</name>
    <dbReference type="NCBI Taxonomy" id="2023191"/>
    <lineage>
        <taxon>Bacteria</taxon>
        <taxon>Pseudomonadati</taxon>
        <taxon>Spirochaetota</taxon>
        <taxon>Spirochaetia</taxon>
        <taxon>Leptospirales</taxon>
        <taxon>Leptospiraceae</taxon>
        <taxon>Leptospira</taxon>
    </lineage>
</organism>
<comment type="caution">
    <text evidence="3">The sequence shown here is derived from an EMBL/GenBank/DDBJ whole genome shotgun (WGS) entry which is preliminary data.</text>
</comment>
<evidence type="ECO:0000313" key="3">
    <source>
        <dbReference type="EMBL" id="PJZ74090.1"/>
    </source>
</evidence>
<dbReference type="RefSeq" id="WP_100714547.1">
    <property type="nucleotide sequence ID" value="NZ_NPDY01000013.1"/>
</dbReference>
<proteinExistence type="predicted"/>
<dbReference type="NCBIfam" id="NF047693">
    <property type="entry name" value="LIC11113_fam"/>
    <property type="match status" value="1"/>
</dbReference>
<feature type="compositionally biased region" description="Basic residues" evidence="1">
    <location>
        <begin position="182"/>
        <end position="192"/>
    </location>
</feature>
<feature type="region of interest" description="Disordered" evidence="1">
    <location>
        <begin position="169"/>
        <end position="198"/>
    </location>
</feature>
<dbReference type="OrthoDB" id="336733at2"/>
<dbReference type="EMBL" id="NPDY01000013">
    <property type="protein sequence ID" value="PJZ69041.1"/>
    <property type="molecule type" value="Genomic_DNA"/>
</dbReference>
<gene>
    <name evidence="2" type="ORF">CH360_13365</name>
    <name evidence="3" type="ORF">CH373_03965</name>
</gene>
<evidence type="ECO:0000313" key="2">
    <source>
        <dbReference type="EMBL" id="PJZ69041.1"/>
    </source>
</evidence>
<keyword evidence="4" id="KW-1185">Reference proteome</keyword>
<reference evidence="4 5" key="1">
    <citation type="submission" date="2017-07" db="EMBL/GenBank/DDBJ databases">
        <title>Leptospira spp. isolated from tropical soils.</title>
        <authorList>
            <person name="Thibeaux R."/>
            <person name="Iraola G."/>
            <person name="Ferres I."/>
            <person name="Bierque E."/>
            <person name="Girault D."/>
            <person name="Soupe-Gilbert M.-E."/>
            <person name="Picardeau M."/>
            <person name="Goarant C."/>
        </authorList>
    </citation>
    <scope>NUCLEOTIDE SEQUENCE [LARGE SCALE GENOMIC DNA]</scope>
    <source>
        <strain evidence="3 5">FH1-B-B1</strain>
        <strain evidence="2 4">FH1-B-C1</strain>
    </source>
</reference>
<evidence type="ECO:0000313" key="5">
    <source>
        <dbReference type="Proteomes" id="UP000231990"/>
    </source>
</evidence>
<dbReference type="Proteomes" id="UP000231990">
    <property type="component" value="Unassembled WGS sequence"/>
</dbReference>
<dbReference type="EMBL" id="NPDZ01000002">
    <property type="protein sequence ID" value="PJZ74090.1"/>
    <property type="molecule type" value="Genomic_DNA"/>
</dbReference>
<sequence length="316" mass="37142">MNQNSPKRRTGSELTTKILILIISIGFQVSLFSDSQVLSGTGEDRNPIFTDRSRNDFRSFRRKDRVGRLNDPEFRSAWRKYSQNKDARSLKYWFETHPELEPYPCVFKRSEPIESYQSVYLDCPKDSLKGFIYSGNPISNPEKMESFRVIRPVKIKDILYWELDFEPSEHYPSSESGDSRPNRRREPKRTRRPSYEEKAPDNFGLQYFLSISRKPENRPTPHDKQIFFDSTCPLIYLGKDADFYWDKALYFSFQASCATGSPYSWIRIRADFEGSLTVDNRSTQDLKEGERLLAKLKIQSIDKDKIVWSDAELFHE</sequence>
<accession>A0A2M9ZPT4</accession>
<name>A0A2M9ZPT4_9LEPT</name>
<dbReference type="AlphaFoldDB" id="A0A2M9ZPT4"/>
<protein>
    <submittedName>
        <fullName evidence="3">Uncharacterized protein</fullName>
    </submittedName>
</protein>